<reference evidence="2 3" key="1">
    <citation type="submission" date="2014-11" db="EMBL/GenBank/DDBJ databases">
        <title>Genomics and ecophysiology of heterotrophic nitrogen fixing bacteria isolated from estuarine surface water.</title>
        <authorList>
            <person name="Bentzon-Tilia M."/>
            <person name="Severin I."/>
            <person name="Hansen L.H."/>
            <person name="Riemann L."/>
        </authorList>
    </citation>
    <scope>NUCLEOTIDE SEQUENCE [LARGE SCALE GENOMIC DNA]</scope>
    <source>
        <strain evidence="2 3">BAL398</strain>
    </source>
</reference>
<comment type="caution">
    <text evidence="2">The sequence shown here is derived from an EMBL/GenBank/DDBJ whole genome shotgun (WGS) entry which is preliminary data.</text>
</comment>
<dbReference type="RefSeq" id="WP_044418686.1">
    <property type="nucleotide sequence ID" value="NZ_JXXE01000790.1"/>
</dbReference>
<dbReference type="Pfam" id="PF18864">
    <property type="entry name" value="AbiTii"/>
    <property type="match status" value="1"/>
</dbReference>
<gene>
    <name evidence="2" type="ORF">OO17_28950</name>
</gene>
<protein>
    <recommendedName>
        <fullName evidence="1">AbiTii domain-containing protein</fullName>
    </recommendedName>
</protein>
<proteinExistence type="predicted"/>
<name>A0A0D7E080_RHOPL</name>
<feature type="domain" description="AbiTii" evidence="1">
    <location>
        <begin position="9"/>
        <end position="191"/>
    </location>
</feature>
<dbReference type="EMBL" id="JXXE01000790">
    <property type="protein sequence ID" value="KIZ33077.1"/>
    <property type="molecule type" value="Genomic_DNA"/>
</dbReference>
<dbReference type="OrthoDB" id="6360084at2"/>
<dbReference type="Proteomes" id="UP000032515">
    <property type="component" value="Unassembled WGS sequence"/>
</dbReference>
<dbReference type="AlphaFoldDB" id="A0A0D7E080"/>
<dbReference type="PATRIC" id="fig|1076.23.peg.5170"/>
<sequence length="298" mass="32959">MLQRLFGNSIVREIQSDLLADSTVLSNVLRKARLAARKLDLAKFEKWIASESDGYKNTTWNDLPKYRTIGAIPRFFNPYRGWCPIIIEDPQLYELCHRIPLFQSIAELECLLGTDESLTYAYPPGITKILRDGMDIQFDIRAMVSRNQLAAPINAVKNIVLDWVVDLEKAGIIGEGLGFSTSDKKEAQTVTQNIYAQNIGNLGDVSDKSSVNNNLVNSSFTIGDIDRHVQQIRECLPALPPDARLPIEAELDKIEASKTAEDPIAARSALLNIRSICESATSNLAAQGIIALIKGLFG</sequence>
<evidence type="ECO:0000259" key="1">
    <source>
        <dbReference type="Pfam" id="PF18864"/>
    </source>
</evidence>
<organism evidence="2 3">
    <name type="scientific">Rhodopseudomonas palustris</name>
    <dbReference type="NCBI Taxonomy" id="1076"/>
    <lineage>
        <taxon>Bacteria</taxon>
        <taxon>Pseudomonadati</taxon>
        <taxon>Pseudomonadota</taxon>
        <taxon>Alphaproteobacteria</taxon>
        <taxon>Hyphomicrobiales</taxon>
        <taxon>Nitrobacteraceae</taxon>
        <taxon>Rhodopseudomonas</taxon>
    </lineage>
</organism>
<dbReference type="InterPro" id="IPR041304">
    <property type="entry name" value="AbiTii"/>
</dbReference>
<evidence type="ECO:0000313" key="2">
    <source>
        <dbReference type="EMBL" id="KIZ33077.1"/>
    </source>
</evidence>
<accession>A0A0D7E080</accession>
<evidence type="ECO:0000313" key="3">
    <source>
        <dbReference type="Proteomes" id="UP000032515"/>
    </source>
</evidence>